<organism evidence="13 14">
    <name type="scientific">Neisseria macacae ATCC 33926</name>
    <dbReference type="NCBI Taxonomy" id="997348"/>
    <lineage>
        <taxon>Bacteria</taxon>
        <taxon>Pseudomonadati</taxon>
        <taxon>Pseudomonadota</taxon>
        <taxon>Betaproteobacteria</taxon>
        <taxon>Neisseriales</taxon>
        <taxon>Neisseriaceae</taxon>
        <taxon>Neisseria</taxon>
    </lineage>
</organism>
<dbReference type="Pfam" id="PF04575">
    <property type="entry name" value="SlipAM"/>
    <property type="match status" value="1"/>
</dbReference>
<feature type="signal peptide" evidence="10">
    <location>
        <begin position="1"/>
        <end position="48"/>
    </location>
</feature>
<sequence length="504" mass="57359">MPESTKMPDMVSPQIKNADSCIIATQTSYEIMKTLLLLSLLAVSAAEAADVPSEPQNQPAPELQVKTAEPAPVEEAAAKPAAETSSEKVVNVDAKTLLDNPQLLSRAMYSAVVSRNIAGIKVVLPIYEQWPGHDKNMALYAHGLVAQDEGKMKEAIGYYRQFIAENPDAPVVRWQLATALFEDKQNEAAADQFDKLKTEANLPEPLVKGIESYRKALRERDSWKFNAGLSVTREQNINQAPSRRTYGNWTFPEPIDATAINYQLGAEKKWSLPKGWYVTAGADNYGKIYPEQTKYNDVTTRFSVGAGYADQRNDIGLTPFHERRFYGNDPYTYSSGARLHINRWWQPKLQTLSAVEMGRLKNTRRAKSDSNNRLLSNSVVYYRNARQYWVGGFDIYQERNKEDKSDSFDRYSLRTAWGQEWGKGLSTMLRLSAAQRRYQTPSLLSGQENRRDKEADISLAVWHRAFHFKGITPRLTVAHHKTWSNDKYYEYGKTRMFVEFSKTF</sequence>
<protein>
    <submittedName>
        <fullName evidence="13">Tetratricopeptide repeat protein</fullName>
    </submittedName>
</protein>
<keyword evidence="8" id="KW-0802">TPR repeat</keyword>
<evidence type="ECO:0000256" key="1">
    <source>
        <dbReference type="ARBA" id="ARBA00004571"/>
    </source>
</evidence>
<comment type="similarity">
    <text evidence="7">Belongs to the Slam family.</text>
</comment>
<evidence type="ECO:0000256" key="7">
    <source>
        <dbReference type="ARBA" id="ARBA00023609"/>
    </source>
</evidence>
<comment type="subcellular location">
    <subcellularLocation>
        <location evidence="1">Cell outer membrane</location>
        <topology evidence="1">Multi-pass membrane protein</topology>
    </subcellularLocation>
</comment>
<evidence type="ECO:0000256" key="8">
    <source>
        <dbReference type="PROSITE-ProRule" id="PRU00339"/>
    </source>
</evidence>
<dbReference type="AlphaFoldDB" id="A0AA36ULC7"/>
<dbReference type="Pfam" id="PF24575">
    <property type="entry name" value="TPR_Slam"/>
    <property type="match status" value="1"/>
</dbReference>
<gene>
    <name evidence="13" type="ORF">HMPREF9418_0400</name>
</gene>
<accession>A0AA36ULC7</accession>
<feature type="region of interest" description="Disordered" evidence="9">
    <location>
        <begin position="52"/>
        <end position="85"/>
    </location>
</feature>
<proteinExistence type="inferred from homology"/>
<keyword evidence="6" id="KW-0998">Cell outer membrane</keyword>
<evidence type="ECO:0000256" key="3">
    <source>
        <dbReference type="ARBA" id="ARBA00022692"/>
    </source>
</evidence>
<feature type="chain" id="PRO_5041214200" evidence="10">
    <location>
        <begin position="49"/>
        <end position="504"/>
    </location>
</feature>
<evidence type="ECO:0000256" key="10">
    <source>
        <dbReference type="SAM" id="SignalP"/>
    </source>
</evidence>
<dbReference type="InterPro" id="IPR011990">
    <property type="entry name" value="TPR-like_helical_dom_sf"/>
</dbReference>
<keyword evidence="2" id="KW-1134">Transmembrane beta strand</keyword>
<dbReference type="InterPro" id="IPR019734">
    <property type="entry name" value="TPR_rpt"/>
</dbReference>
<evidence type="ECO:0000256" key="6">
    <source>
        <dbReference type="ARBA" id="ARBA00023237"/>
    </source>
</evidence>
<dbReference type="InterPro" id="IPR007655">
    <property type="entry name" value="Slam_C"/>
</dbReference>
<dbReference type="GO" id="GO:0009279">
    <property type="term" value="C:cell outer membrane"/>
    <property type="evidence" value="ECO:0007669"/>
    <property type="project" value="UniProtKB-SubCell"/>
</dbReference>
<evidence type="ECO:0000256" key="5">
    <source>
        <dbReference type="ARBA" id="ARBA00023136"/>
    </source>
</evidence>
<evidence type="ECO:0000256" key="2">
    <source>
        <dbReference type="ARBA" id="ARBA00022452"/>
    </source>
</evidence>
<comment type="caution">
    <text evidence="13">The sequence shown here is derived from an EMBL/GenBank/DDBJ whole genome shotgun (WGS) entry which is preliminary data.</text>
</comment>
<reference evidence="13 14" key="1">
    <citation type="submission" date="2011-05" db="EMBL/GenBank/DDBJ databases">
        <authorList>
            <person name="Muzny D."/>
            <person name="Qin X."/>
            <person name="Deng J."/>
            <person name="Jiang H."/>
            <person name="Liu Y."/>
            <person name="Qu J."/>
            <person name="Song X.-Z."/>
            <person name="Zhang L."/>
            <person name="Thornton R."/>
            <person name="Coyle M."/>
            <person name="Francisco L."/>
            <person name="Jackson L."/>
            <person name="Javaid M."/>
            <person name="Korchina V."/>
            <person name="Kovar C."/>
            <person name="Mata R."/>
            <person name="Mathew T."/>
            <person name="Ngo R."/>
            <person name="Nguyen L."/>
            <person name="Nguyen N."/>
            <person name="Okwuonu G."/>
            <person name="Ongeri F."/>
            <person name="Pham C."/>
            <person name="Simmons D."/>
            <person name="Wilczek-Boney K."/>
            <person name="Hale W."/>
            <person name="Jakkamsetti A."/>
            <person name="Pham P."/>
            <person name="Ruth R."/>
            <person name="San Lucas F."/>
            <person name="Warren J."/>
            <person name="Zhang J."/>
            <person name="Zhao Z."/>
            <person name="Zhou C."/>
            <person name="Zhu D."/>
            <person name="Lee S."/>
            <person name="Bess C."/>
            <person name="Blankenburg K."/>
            <person name="Forbes L."/>
            <person name="Fu Q."/>
            <person name="Gubbala S."/>
            <person name="Hirani K."/>
            <person name="Jayaseelan J.C."/>
            <person name="Lara F."/>
            <person name="Munidasa M."/>
            <person name="Palculict T."/>
            <person name="Patil S."/>
            <person name="Pu L.-L."/>
            <person name="Saada N."/>
            <person name="Tang L."/>
            <person name="Weissenberger G."/>
            <person name="Zhu Y."/>
            <person name="Hemphill L."/>
            <person name="Shang Y."/>
            <person name="Youmans B."/>
            <person name="Ayvaz T."/>
            <person name="Ross M."/>
            <person name="Santibanez J."/>
            <person name="Aqrawi P."/>
            <person name="Gross S."/>
            <person name="Joshi V."/>
            <person name="Fowler G."/>
            <person name="Nazareth L."/>
            <person name="Reid J."/>
            <person name="Worley K."/>
            <person name="Petrosino J."/>
            <person name="Highlander S."/>
            <person name="Gibbs R."/>
        </authorList>
    </citation>
    <scope>NUCLEOTIDE SEQUENCE [LARGE SCALE GENOMIC DNA]</scope>
    <source>
        <strain evidence="13 14">ATCC 33926</strain>
    </source>
</reference>
<dbReference type="EMBL" id="AFQE01000022">
    <property type="protein sequence ID" value="EGQ78175.1"/>
    <property type="molecule type" value="Genomic_DNA"/>
</dbReference>
<evidence type="ECO:0000313" key="14">
    <source>
        <dbReference type="Proteomes" id="UP000004982"/>
    </source>
</evidence>
<dbReference type="SUPFAM" id="SSF48452">
    <property type="entry name" value="TPR-like"/>
    <property type="match status" value="1"/>
</dbReference>
<feature type="compositionally biased region" description="Low complexity" evidence="9">
    <location>
        <begin position="65"/>
        <end position="85"/>
    </location>
</feature>
<name>A0AA36ULC7_9NEIS</name>
<dbReference type="Proteomes" id="UP000004982">
    <property type="component" value="Unassembled WGS sequence"/>
</dbReference>
<feature type="domain" description="Surface lipoprotein assembly modifier C-terminal" evidence="11">
    <location>
        <begin position="223"/>
        <end position="504"/>
    </location>
</feature>
<feature type="repeat" description="TPR" evidence="8">
    <location>
        <begin position="136"/>
        <end position="169"/>
    </location>
</feature>
<feature type="domain" description="Surface lipoprotein assembly modifier N-terminal TPR repeats region" evidence="12">
    <location>
        <begin position="91"/>
        <end position="193"/>
    </location>
</feature>
<dbReference type="PROSITE" id="PS50005">
    <property type="entry name" value="TPR"/>
    <property type="match status" value="1"/>
</dbReference>
<keyword evidence="3" id="KW-0812">Transmembrane</keyword>
<evidence type="ECO:0000259" key="12">
    <source>
        <dbReference type="Pfam" id="PF24575"/>
    </source>
</evidence>
<evidence type="ECO:0000256" key="9">
    <source>
        <dbReference type="SAM" id="MobiDB-lite"/>
    </source>
</evidence>
<evidence type="ECO:0000256" key="4">
    <source>
        <dbReference type="ARBA" id="ARBA00022729"/>
    </source>
</evidence>
<keyword evidence="5" id="KW-0472">Membrane</keyword>
<dbReference type="InterPro" id="IPR057556">
    <property type="entry name" value="TPR_Slam"/>
</dbReference>
<keyword evidence="4 10" id="KW-0732">Signal</keyword>
<evidence type="ECO:0000313" key="13">
    <source>
        <dbReference type="EMBL" id="EGQ78175.1"/>
    </source>
</evidence>
<dbReference type="Gene3D" id="1.25.40.10">
    <property type="entry name" value="Tetratricopeptide repeat domain"/>
    <property type="match status" value="1"/>
</dbReference>
<evidence type="ECO:0000259" key="11">
    <source>
        <dbReference type="Pfam" id="PF04575"/>
    </source>
</evidence>